<protein>
    <submittedName>
        <fullName evidence="2">DUF2007 domain-containing protein</fullName>
    </submittedName>
</protein>
<gene>
    <name evidence="2" type="ORF">NVS47_11245</name>
</gene>
<dbReference type="Pfam" id="PF09413">
    <property type="entry name" value="DUF2007"/>
    <property type="match status" value="1"/>
</dbReference>
<name>A0ABT1Y5C9_9FIRM</name>
<accession>A0ABT1Y5C9</accession>
<reference evidence="2 3" key="1">
    <citation type="submission" date="2022-08" db="EMBL/GenBank/DDBJ databases">
        <title>Proteogenomics of the novel Dehalobacterium formicoaceticum strain EZ94 highlights a key role of methyltransferases during anaerobic dichloromethane degradation.</title>
        <authorList>
            <person name="Wasmund K."/>
        </authorList>
    </citation>
    <scope>NUCLEOTIDE SEQUENCE [LARGE SCALE GENOMIC DNA]</scope>
    <source>
        <strain evidence="2 3">EZ94</strain>
    </source>
</reference>
<dbReference type="Proteomes" id="UP001524944">
    <property type="component" value="Unassembled WGS sequence"/>
</dbReference>
<organism evidence="2 3">
    <name type="scientific">Dehalobacterium formicoaceticum</name>
    <dbReference type="NCBI Taxonomy" id="51515"/>
    <lineage>
        <taxon>Bacteria</taxon>
        <taxon>Bacillati</taxon>
        <taxon>Bacillota</taxon>
        <taxon>Clostridia</taxon>
        <taxon>Eubacteriales</taxon>
        <taxon>Peptococcaceae</taxon>
        <taxon>Dehalobacterium</taxon>
    </lineage>
</organism>
<sequence length="66" mass="7175">MWTVVYIASNRTTAEMIKNYLSNEGVLVMLRSIGIPHLGDSGSVEVLVPETEVEEAQEVLRAAIGS</sequence>
<evidence type="ECO:0000259" key="1">
    <source>
        <dbReference type="Pfam" id="PF09413"/>
    </source>
</evidence>
<dbReference type="RefSeq" id="WP_089612076.1">
    <property type="nucleotide sequence ID" value="NZ_CP022121.1"/>
</dbReference>
<comment type="caution">
    <text evidence="2">The sequence shown here is derived from an EMBL/GenBank/DDBJ whole genome shotgun (WGS) entry which is preliminary data.</text>
</comment>
<evidence type="ECO:0000313" key="2">
    <source>
        <dbReference type="EMBL" id="MCR6546081.1"/>
    </source>
</evidence>
<keyword evidence="3" id="KW-1185">Reference proteome</keyword>
<evidence type="ECO:0000313" key="3">
    <source>
        <dbReference type="Proteomes" id="UP001524944"/>
    </source>
</evidence>
<dbReference type="InterPro" id="IPR018551">
    <property type="entry name" value="DUF2007"/>
</dbReference>
<dbReference type="EMBL" id="JANPWE010000005">
    <property type="protein sequence ID" value="MCR6546081.1"/>
    <property type="molecule type" value="Genomic_DNA"/>
</dbReference>
<feature type="domain" description="DUF2007" evidence="1">
    <location>
        <begin position="4"/>
        <end position="63"/>
    </location>
</feature>
<proteinExistence type="predicted"/>